<dbReference type="EMBL" id="AYLP01000080">
    <property type="protein sequence ID" value="ESS64776.1"/>
    <property type="molecule type" value="Genomic_DNA"/>
</dbReference>
<organism evidence="2 3">
    <name type="scientific">Trypanosoma cruzi Dm28c</name>
    <dbReference type="NCBI Taxonomy" id="1416333"/>
    <lineage>
        <taxon>Eukaryota</taxon>
        <taxon>Discoba</taxon>
        <taxon>Euglenozoa</taxon>
        <taxon>Kinetoplastea</taxon>
        <taxon>Metakinetoplastina</taxon>
        <taxon>Trypanosomatida</taxon>
        <taxon>Trypanosomatidae</taxon>
        <taxon>Trypanosoma</taxon>
        <taxon>Schizotrypanum</taxon>
    </lineage>
</organism>
<feature type="compositionally biased region" description="Basic residues" evidence="1">
    <location>
        <begin position="281"/>
        <end position="296"/>
    </location>
</feature>
<proteinExistence type="predicted"/>
<comment type="caution">
    <text evidence="2">The sequence shown here is derived from an EMBL/GenBank/DDBJ whole genome shotgun (WGS) entry which is preliminary data.</text>
</comment>
<evidence type="ECO:0000256" key="1">
    <source>
        <dbReference type="SAM" id="MobiDB-lite"/>
    </source>
</evidence>
<accession>V5DBE9</accession>
<sequence length="296" mass="31705">MYDTYTTACGTASLTFRTIHTDSVCLLDAKSPLDVSRRRLCSRSFSTFNLAASFSSRRRSSLACTVAFSTPASCASQKPTSSAVPRPSDRSRQARAKRRALSSASSLAALCSTLLSSICCSTSCNCIMIPLACSSCVSCRCVSPAAASRSSSTEFFSKRTPRSTTRAAVRSSNRTCTESRSKSRGIAKSRCRTSSPSSVPPASSPAGFPPVAVTVAGRSTLATRRTYIWFSYTVTASACESVRITTLPAVRSSSPPTVIRGMDAVLSRRPKSEVKGNNNKYKSKNKQTNKQTNKQK</sequence>
<dbReference type="AlphaFoldDB" id="V5DBE9"/>
<evidence type="ECO:0000313" key="3">
    <source>
        <dbReference type="Proteomes" id="UP000017861"/>
    </source>
</evidence>
<feature type="compositionally biased region" description="Polar residues" evidence="1">
    <location>
        <begin position="73"/>
        <end position="83"/>
    </location>
</feature>
<reference evidence="2 3" key="1">
    <citation type="journal article" date="2014" name="Genome Announc.">
        <title>Trypanosoma cruzi Clone Dm28c Draft Genome Sequence.</title>
        <authorList>
            <person name="Grisard E.C."/>
            <person name="Teixeira S.M."/>
            <person name="de Almeida L.G."/>
            <person name="Stoco P.H."/>
            <person name="Gerber A.L."/>
            <person name="Talavera-Lopez C."/>
            <person name="Lima O.C."/>
            <person name="Andersson B."/>
            <person name="de Vasconcelos A.T."/>
        </authorList>
    </citation>
    <scope>NUCLEOTIDE SEQUENCE [LARGE SCALE GENOMIC DNA]</scope>
    <source>
        <strain evidence="2 3">Dm28c</strain>
    </source>
</reference>
<name>V5DBE9_TRYCR</name>
<dbReference type="Proteomes" id="UP000017861">
    <property type="component" value="Unassembled WGS sequence"/>
</dbReference>
<gene>
    <name evidence="2" type="ORF">TCDM_07057</name>
</gene>
<feature type="region of interest" description="Disordered" evidence="1">
    <location>
        <begin position="73"/>
        <end position="97"/>
    </location>
</feature>
<feature type="compositionally biased region" description="Basic residues" evidence="1">
    <location>
        <begin position="182"/>
        <end position="191"/>
    </location>
</feature>
<dbReference type="VEuPathDB" id="TriTrypDB:TCDM_07057"/>
<protein>
    <submittedName>
        <fullName evidence="2">Uncharacterized protein</fullName>
    </submittedName>
</protein>
<evidence type="ECO:0000313" key="2">
    <source>
        <dbReference type="EMBL" id="ESS64776.1"/>
    </source>
</evidence>
<feature type="region of interest" description="Disordered" evidence="1">
    <location>
        <begin position="251"/>
        <end position="296"/>
    </location>
</feature>
<feature type="region of interest" description="Disordered" evidence="1">
    <location>
        <begin position="153"/>
        <end position="210"/>
    </location>
</feature>
<feature type="compositionally biased region" description="Polar residues" evidence="1">
    <location>
        <begin position="162"/>
        <end position="178"/>
    </location>
</feature>